<dbReference type="GO" id="GO:0051321">
    <property type="term" value="P:meiotic cell cycle"/>
    <property type="evidence" value="ECO:0007669"/>
    <property type="project" value="TreeGrafter"/>
</dbReference>
<keyword evidence="11" id="KW-1185">Reference proteome</keyword>
<dbReference type="Pfam" id="PF04130">
    <property type="entry name" value="GCP_C_terminal"/>
    <property type="match status" value="1"/>
</dbReference>
<dbReference type="GO" id="GO:0043015">
    <property type="term" value="F:gamma-tubulin binding"/>
    <property type="evidence" value="ECO:0007669"/>
    <property type="project" value="InterPro"/>
</dbReference>
<comment type="similarity">
    <text evidence="2 6">Belongs to the TUBGCP family.</text>
</comment>
<dbReference type="InterPro" id="IPR040457">
    <property type="entry name" value="GCP_C"/>
</dbReference>
<evidence type="ECO:0000256" key="4">
    <source>
        <dbReference type="ARBA" id="ARBA00022701"/>
    </source>
</evidence>
<dbReference type="InterPro" id="IPR042241">
    <property type="entry name" value="GCP_C_sf"/>
</dbReference>
<evidence type="ECO:0000313" key="11">
    <source>
        <dbReference type="Proteomes" id="UP000053328"/>
    </source>
</evidence>
<dbReference type="GO" id="GO:0000922">
    <property type="term" value="C:spindle pole"/>
    <property type="evidence" value="ECO:0007669"/>
    <property type="project" value="InterPro"/>
</dbReference>
<gene>
    <name evidence="10" type="ORF">PV08_01819</name>
</gene>
<dbReference type="GO" id="GO:0000930">
    <property type="term" value="C:gamma-tubulin complex"/>
    <property type="evidence" value="ECO:0007669"/>
    <property type="project" value="UniProtKB-ARBA"/>
</dbReference>
<proteinExistence type="inferred from homology"/>
<feature type="region of interest" description="Disordered" evidence="7">
    <location>
        <begin position="559"/>
        <end position="596"/>
    </location>
</feature>
<organism evidence="10 11">
    <name type="scientific">Exophiala spinifera</name>
    <dbReference type="NCBI Taxonomy" id="91928"/>
    <lineage>
        <taxon>Eukaryota</taxon>
        <taxon>Fungi</taxon>
        <taxon>Dikarya</taxon>
        <taxon>Ascomycota</taxon>
        <taxon>Pezizomycotina</taxon>
        <taxon>Eurotiomycetes</taxon>
        <taxon>Chaetothyriomycetidae</taxon>
        <taxon>Chaetothyriales</taxon>
        <taxon>Herpotrichiellaceae</taxon>
        <taxon>Exophiala</taxon>
    </lineage>
</organism>
<dbReference type="HOGENOM" id="CLU_005595_0_0_1"/>
<evidence type="ECO:0000256" key="1">
    <source>
        <dbReference type="ARBA" id="ARBA00004267"/>
    </source>
</evidence>
<dbReference type="OrthoDB" id="78652at2759"/>
<dbReference type="GO" id="GO:0044732">
    <property type="term" value="C:mitotic spindle pole body"/>
    <property type="evidence" value="ECO:0007669"/>
    <property type="project" value="TreeGrafter"/>
</dbReference>
<dbReference type="Pfam" id="PF17681">
    <property type="entry name" value="GCP_N_terminal"/>
    <property type="match status" value="1"/>
</dbReference>
<evidence type="ECO:0000256" key="7">
    <source>
        <dbReference type="SAM" id="MobiDB-lite"/>
    </source>
</evidence>
<feature type="compositionally biased region" description="Polar residues" evidence="7">
    <location>
        <begin position="575"/>
        <end position="596"/>
    </location>
</feature>
<dbReference type="GeneID" id="27328902"/>
<dbReference type="InterPro" id="IPR041470">
    <property type="entry name" value="GCP_N"/>
</dbReference>
<comment type="subcellular location">
    <subcellularLocation>
        <location evidence="1 6">Cytoplasm</location>
        <location evidence="1 6">Cytoskeleton</location>
        <location evidence="1 6">Microtubule organizing center</location>
    </subcellularLocation>
</comment>
<evidence type="ECO:0000256" key="5">
    <source>
        <dbReference type="ARBA" id="ARBA00023212"/>
    </source>
</evidence>
<dbReference type="GO" id="GO:0005874">
    <property type="term" value="C:microtubule"/>
    <property type="evidence" value="ECO:0007669"/>
    <property type="project" value="UniProtKB-KW"/>
</dbReference>
<keyword evidence="5 6" id="KW-0206">Cytoskeleton</keyword>
<protein>
    <recommendedName>
        <fullName evidence="6">Spindle pole body component</fullName>
    </recommendedName>
</protein>
<dbReference type="VEuPathDB" id="FungiDB:PV08_01819"/>
<dbReference type="GO" id="GO:0051011">
    <property type="term" value="F:microtubule minus-end binding"/>
    <property type="evidence" value="ECO:0007669"/>
    <property type="project" value="TreeGrafter"/>
</dbReference>
<dbReference type="Gene3D" id="1.20.120.1900">
    <property type="entry name" value="Gamma-tubulin complex, C-terminal domain"/>
    <property type="match status" value="1"/>
</dbReference>
<evidence type="ECO:0000313" key="10">
    <source>
        <dbReference type="EMBL" id="KIW21239.1"/>
    </source>
</evidence>
<feature type="compositionally biased region" description="Low complexity" evidence="7">
    <location>
        <begin position="559"/>
        <end position="574"/>
    </location>
</feature>
<evidence type="ECO:0000256" key="3">
    <source>
        <dbReference type="ARBA" id="ARBA00022490"/>
    </source>
</evidence>
<sequence length="761" mass="84274">MLHEIILSLSGVRSPVWTQAGQSEHEEGHDLNQYMSPPEHQMLQTLAHLHELHVQIKSATARVSRKHHSMVCRAVSSSMAELHLGKFVDTILRVEASILKKDAGYVGAYDIVPLSTLVSEFAPWTRRMEWMWSLARQLDPGDNEVVGKQSSAAGILDLLEKETHTGYSDIEEMAIELLTVAQKAWVRAASFWILYGKLPTAGADDFCIRENPQSLSAMDSFMVDNSLVPKLLSPTGANALLSIGSALHQLRSGAASAANTIKGSEDPAMSLLAIHLRQLESLRYPLTLSRLEGVLLSINQSISENALVEILPRTRVLQLLRVTLDYLLLGHGEFAVLMVAHADARIMNRQQNQSLTRPVRRVGRFDDVAIKDAEINSILSKVMAELAALHTDEDPDDDVFDFARKILSLKPVDSLAQPLMVSTLLPTPTLLTTTIPSSSPLHMFLSAQDITTYGFLNANLLSIRRAGLHLSGLWKLTAQRRSFPTPLGPPRSATSAGQMLLSLRRARDGHRTRRTRRHWTCASSALFMVNELESYLQGEVIQSSWVQFQSWLGGDDRLASASTRSSRPTTASSTGQSRLTDNTFGASYSHAKSSPSDPRVLAAAHRAYLQALKSALFFDNETFIDALKTFLGQIDHFIALFSRLQEVWDGLDLQEDDGVVDDLSNYVQDEQEVLAEMDRTSTAINACIAGLIDKVREVEKEERSGTNSSLGGLSFEDANPTTFVPWPARTVNRLVMKLDSLAARRDDDKNDNEIIDDYDDE</sequence>
<dbReference type="GO" id="GO:0031122">
    <property type="term" value="P:cytoplasmic microtubule organization"/>
    <property type="evidence" value="ECO:0007669"/>
    <property type="project" value="TreeGrafter"/>
</dbReference>
<dbReference type="GO" id="GO:0007020">
    <property type="term" value="P:microtubule nucleation"/>
    <property type="evidence" value="ECO:0007669"/>
    <property type="project" value="InterPro"/>
</dbReference>
<reference evidence="10 11" key="1">
    <citation type="submission" date="2015-01" db="EMBL/GenBank/DDBJ databases">
        <title>The Genome Sequence of Exophiala spinifera CBS89968.</title>
        <authorList>
            <consortium name="The Broad Institute Genomics Platform"/>
            <person name="Cuomo C."/>
            <person name="de Hoog S."/>
            <person name="Gorbushina A."/>
            <person name="Stielow B."/>
            <person name="Teixiera M."/>
            <person name="Abouelleil A."/>
            <person name="Chapman S.B."/>
            <person name="Priest M."/>
            <person name="Young S.K."/>
            <person name="Wortman J."/>
            <person name="Nusbaum C."/>
            <person name="Birren B."/>
        </authorList>
    </citation>
    <scope>NUCLEOTIDE SEQUENCE [LARGE SCALE GENOMIC DNA]</scope>
    <source>
        <strain evidence="10 11">CBS 89968</strain>
    </source>
</reference>
<feature type="domain" description="Gamma tubulin complex component C-terminal" evidence="8">
    <location>
        <begin position="320"/>
        <end position="739"/>
    </location>
</feature>
<dbReference type="PANTHER" id="PTHR19302:SF27">
    <property type="entry name" value="GAMMA-TUBULIN COMPLEX COMPONENT 4"/>
    <property type="match status" value="1"/>
</dbReference>
<dbReference type="RefSeq" id="XP_016241455.1">
    <property type="nucleotide sequence ID" value="XM_016376179.1"/>
</dbReference>
<dbReference type="GO" id="GO:0051225">
    <property type="term" value="P:spindle assembly"/>
    <property type="evidence" value="ECO:0007669"/>
    <property type="project" value="TreeGrafter"/>
</dbReference>
<keyword evidence="4 6" id="KW-0493">Microtubule</keyword>
<dbReference type="InterPro" id="IPR007259">
    <property type="entry name" value="GCP"/>
</dbReference>
<keyword evidence="3 6" id="KW-0963">Cytoplasm</keyword>
<dbReference type="EMBL" id="KN847492">
    <property type="protein sequence ID" value="KIW21239.1"/>
    <property type="molecule type" value="Genomic_DNA"/>
</dbReference>
<name>A0A0D2CCL2_9EURO</name>
<accession>A0A0D2CCL2</accession>
<dbReference type="STRING" id="91928.A0A0D2CCL2"/>
<evidence type="ECO:0000259" key="8">
    <source>
        <dbReference type="Pfam" id="PF04130"/>
    </source>
</evidence>
<dbReference type="PANTHER" id="PTHR19302">
    <property type="entry name" value="GAMMA TUBULIN COMPLEX PROTEIN"/>
    <property type="match status" value="1"/>
</dbReference>
<evidence type="ECO:0000256" key="2">
    <source>
        <dbReference type="ARBA" id="ARBA00010337"/>
    </source>
</evidence>
<dbReference type="Proteomes" id="UP000053328">
    <property type="component" value="Unassembled WGS sequence"/>
</dbReference>
<dbReference type="GO" id="GO:0000278">
    <property type="term" value="P:mitotic cell cycle"/>
    <property type="evidence" value="ECO:0007669"/>
    <property type="project" value="TreeGrafter"/>
</dbReference>
<evidence type="ECO:0000259" key="9">
    <source>
        <dbReference type="Pfam" id="PF17681"/>
    </source>
</evidence>
<evidence type="ECO:0000256" key="6">
    <source>
        <dbReference type="RuleBase" id="RU363050"/>
    </source>
</evidence>
<dbReference type="AlphaFoldDB" id="A0A0D2CCL2"/>
<feature type="domain" description="Gamma tubulin complex component protein N-terminal" evidence="9">
    <location>
        <begin position="2"/>
        <end position="270"/>
    </location>
</feature>